<protein>
    <submittedName>
        <fullName evidence="1">Uncharacterized protein</fullName>
    </submittedName>
</protein>
<dbReference type="Proteomes" id="UP001597314">
    <property type="component" value="Unassembled WGS sequence"/>
</dbReference>
<comment type="caution">
    <text evidence="1">The sequence shown here is derived from an EMBL/GenBank/DDBJ whole genome shotgun (WGS) entry which is preliminary data.</text>
</comment>
<sequence>MSRNFSIAGPISREMRTYECTACGHTRTAPYTPNSNDKQPN</sequence>
<gene>
    <name evidence="1" type="ORF">ACFSOX_09340</name>
</gene>
<accession>A0ABW5AHJ3</accession>
<dbReference type="RefSeq" id="WP_378477532.1">
    <property type="nucleotide sequence ID" value="NZ_JBHUIW010000008.1"/>
</dbReference>
<evidence type="ECO:0000313" key="1">
    <source>
        <dbReference type="EMBL" id="MFD2182354.1"/>
    </source>
</evidence>
<evidence type="ECO:0000313" key="2">
    <source>
        <dbReference type="Proteomes" id="UP001597314"/>
    </source>
</evidence>
<name>A0ABW5AHJ3_9BRAD</name>
<keyword evidence="2" id="KW-1185">Reference proteome</keyword>
<dbReference type="EMBL" id="JBHUIW010000008">
    <property type="protein sequence ID" value="MFD2182354.1"/>
    <property type="molecule type" value="Genomic_DNA"/>
</dbReference>
<organism evidence="1 2">
    <name type="scientific">Rhodoplanes azumiensis</name>
    <dbReference type="NCBI Taxonomy" id="1897628"/>
    <lineage>
        <taxon>Bacteria</taxon>
        <taxon>Pseudomonadati</taxon>
        <taxon>Pseudomonadota</taxon>
        <taxon>Alphaproteobacteria</taxon>
        <taxon>Hyphomicrobiales</taxon>
        <taxon>Nitrobacteraceae</taxon>
        <taxon>Rhodoplanes</taxon>
    </lineage>
</organism>
<proteinExistence type="predicted"/>
<reference evidence="2" key="1">
    <citation type="journal article" date="2019" name="Int. J. Syst. Evol. Microbiol.">
        <title>The Global Catalogue of Microorganisms (GCM) 10K type strain sequencing project: providing services to taxonomists for standard genome sequencing and annotation.</title>
        <authorList>
            <consortium name="The Broad Institute Genomics Platform"/>
            <consortium name="The Broad Institute Genome Sequencing Center for Infectious Disease"/>
            <person name="Wu L."/>
            <person name="Ma J."/>
        </authorList>
    </citation>
    <scope>NUCLEOTIDE SEQUENCE [LARGE SCALE GENOMIC DNA]</scope>
    <source>
        <strain evidence="2">CGMCC 1.6774</strain>
    </source>
</reference>